<dbReference type="FunFam" id="3.40.50.720:FF:000084">
    <property type="entry name" value="Short-chain dehydrogenase reductase"/>
    <property type="match status" value="1"/>
</dbReference>
<dbReference type="PANTHER" id="PTHR42760">
    <property type="entry name" value="SHORT-CHAIN DEHYDROGENASES/REDUCTASES FAMILY MEMBER"/>
    <property type="match status" value="1"/>
</dbReference>
<comment type="similarity">
    <text evidence="1">Belongs to the short-chain dehydrogenases/reductases (SDR) family.</text>
</comment>
<reference evidence="4" key="1">
    <citation type="journal article" date="2017" name="Med. Chem. Commun.">
        <title>Nonomuraea sp. ATCC 55076 harbours the largest actinomycete chromosome to date and the kistamicin biosynthetic gene cluster.</title>
        <authorList>
            <person name="Nazari B."/>
            <person name="Forneris C.C."/>
            <person name="Gibson M.I."/>
            <person name="Moon K."/>
            <person name="Schramma K.R."/>
            <person name="Seyedsayamdost M.R."/>
        </authorList>
    </citation>
    <scope>NUCLEOTIDE SEQUENCE [LARGE SCALE GENOMIC DNA]</scope>
    <source>
        <strain evidence="4">ATCC 55076</strain>
    </source>
</reference>
<name>A0A1V0AMF8_9ACTN</name>
<accession>A0A1V0AMF8</accession>
<dbReference type="OrthoDB" id="8959163at2"/>
<dbReference type="GO" id="GO:0016616">
    <property type="term" value="F:oxidoreductase activity, acting on the CH-OH group of donors, NAD or NADP as acceptor"/>
    <property type="evidence" value="ECO:0007669"/>
    <property type="project" value="TreeGrafter"/>
</dbReference>
<dbReference type="PROSITE" id="PS00061">
    <property type="entry name" value="ADH_SHORT"/>
    <property type="match status" value="1"/>
</dbReference>
<dbReference type="AlphaFoldDB" id="A0A1V0AMF8"/>
<dbReference type="InterPro" id="IPR036291">
    <property type="entry name" value="NAD(P)-bd_dom_sf"/>
</dbReference>
<dbReference type="Proteomes" id="UP000190797">
    <property type="component" value="Chromosome"/>
</dbReference>
<dbReference type="CDD" id="cd05233">
    <property type="entry name" value="SDR_c"/>
    <property type="match status" value="1"/>
</dbReference>
<dbReference type="Pfam" id="PF13561">
    <property type="entry name" value="adh_short_C2"/>
    <property type="match status" value="1"/>
</dbReference>
<dbReference type="Gene3D" id="3.40.50.720">
    <property type="entry name" value="NAD(P)-binding Rossmann-like Domain"/>
    <property type="match status" value="1"/>
</dbReference>
<dbReference type="SUPFAM" id="SSF51735">
    <property type="entry name" value="NAD(P)-binding Rossmann-fold domains"/>
    <property type="match status" value="1"/>
</dbReference>
<evidence type="ECO:0000313" key="4">
    <source>
        <dbReference type="Proteomes" id="UP000190797"/>
    </source>
</evidence>
<dbReference type="EMBL" id="CP017717">
    <property type="protein sequence ID" value="AQZ71397.1"/>
    <property type="molecule type" value="Genomic_DNA"/>
</dbReference>
<dbReference type="InterPro" id="IPR020904">
    <property type="entry name" value="Sc_DH/Rdtase_CS"/>
</dbReference>
<dbReference type="STRING" id="1909395.BKM31_56780"/>
<sequence length="283" mass="28803">MDLQLTGKVILVTGATSGIGLAAARVLAAEGAHVVALARGHSTTVPPAPTGNAPASGGNAPAPAGDVLPAGTLLVRGDLTDPATPARAVAAIIDRYGRLDGLVNNAAALTSRDSFAAIDDEQWHATFELNLHAAIRMTRAALPLLESNPAGGAIVHVASEAARLPDPTIADYAASKAALLSVSKSLAAAYGPAGIRSNVVSPGPTRTALFDAPGGFADQLAHRFDLPPDQAVEHFVRVERRLPTGRIGTPEEVAGVIAYLLSPLAAQVTGAEWAIDGGARRQL</sequence>
<proteinExistence type="inferred from homology"/>
<evidence type="ECO:0000256" key="2">
    <source>
        <dbReference type="ARBA" id="ARBA00023002"/>
    </source>
</evidence>
<keyword evidence="2" id="KW-0560">Oxidoreductase</keyword>
<organism evidence="3 4">
    <name type="scientific">[Actinomadura] parvosata subsp. kistnae</name>
    <dbReference type="NCBI Taxonomy" id="1909395"/>
    <lineage>
        <taxon>Bacteria</taxon>
        <taxon>Bacillati</taxon>
        <taxon>Actinomycetota</taxon>
        <taxon>Actinomycetes</taxon>
        <taxon>Streptosporangiales</taxon>
        <taxon>Streptosporangiaceae</taxon>
        <taxon>Nonomuraea</taxon>
    </lineage>
</organism>
<keyword evidence="4" id="KW-1185">Reference proteome</keyword>
<protein>
    <submittedName>
        <fullName evidence="3">Short-chain dehydrogenase</fullName>
    </submittedName>
</protein>
<dbReference type="PANTHER" id="PTHR42760:SF133">
    <property type="entry name" value="3-OXOACYL-[ACYL-CARRIER-PROTEIN] REDUCTASE"/>
    <property type="match status" value="1"/>
</dbReference>
<gene>
    <name evidence="3" type="ORF">BKM31_56780</name>
</gene>
<dbReference type="PRINTS" id="PR00081">
    <property type="entry name" value="GDHRDH"/>
</dbReference>
<evidence type="ECO:0000256" key="1">
    <source>
        <dbReference type="ARBA" id="ARBA00006484"/>
    </source>
</evidence>
<dbReference type="PRINTS" id="PR00080">
    <property type="entry name" value="SDRFAMILY"/>
</dbReference>
<evidence type="ECO:0000313" key="3">
    <source>
        <dbReference type="EMBL" id="AQZ71397.1"/>
    </source>
</evidence>
<dbReference type="KEGG" id="noa:BKM31_56780"/>
<dbReference type="InterPro" id="IPR002347">
    <property type="entry name" value="SDR_fam"/>
</dbReference>